<accession>A0A8H6XU62</accession>
<dbReference type="Proteomes" id="UP000623467">
    <property type="component" value="Unassembled WGS sequence"/>
</dbReference>
<dbReference type="EMBL" id="JACAZH010000019">
    <property type="protein sequence ID" value="KAF7346462.1"/>
    <property type="molecule type" value="Genomic_DNA"/>
</dbReference>
<protein>
    <submittedName>
        <fullName evidence="2">Uncharacterized protein</fullName>
    </submittedName>
</protein>
<sequence>MGFLQFLRSLFGRKPRRSAPKPASDKRPNDGDESAQTRKINLENPTAQTAANVLVLSLRALDSMIVEQIQQTSANEQSLAQLAARIDWLTPIVTQTAEDDPLKGQGIVEKLQKELAWMAEQLNAVKATSELDQFFNSADNSILRRLNAAFDQIIGDCTFLTIHEIAKSLRELENSKLQQPNPDITGGTGGTGGSGHIGGAGGEGGGPQIDMDPDKRAQMGNVSGGIGGTGGVGVAVGERAELAEDQSSICAGPEYSRLK</sequence>
<name>A0A8H6XU62_9AGAR</name>
<dbReference type="AlphaFoldDB" id="A0A8H6XU62"/>
<organism evidence="2 3">
    <name type="scientific">Mycena sanguinolenta</name>
    <dbReference type="NCBI Taxonomy" id="230812"/>
    <lineage>
        <taxon>Eukaryota</taxon>
        <taxon>Fungi</taxon>
        <taxon>Dikarya</taxon>
        <taxon>Basidiomycota</taxon>
        <taxon>Agaricomycotina</taxon>
        <taxon>Agaricomycetes</taxon>
        <taxon>Agaricomycetidae</taxon>
        <taxon>Agaricales</taxon>
        <taxon>Marasmiineae</taxon>
        <taxon>Mycenaceae</taxon>
        <taxon>Mycena</taxon>
    </lineage>
</organism>
<evidence type="ECO:0000256" key="1">
    <source>
        <dbReference type="SAM" id="MobiDB-lite"/>
    </source>
</evidence>
<feature type="region of interest" description="Disordered" evidence="1">
    <location>
        <begin position="177"/>
        <end position="224"/>
    </location>
</feature>
<gene>
    <name evidence="2" type="ORF">MSAN_01874200</name>
</gene>
<proteinExistence type="predicted"/>
<reference evidence="2" key="1">
    <citation type="submission" date="2020-05" db="EMBL/GenBank/DDBJ databases">
        <title>Mycena genomes resolve the evolution of fungal bioluminescence.</title>
        <authorList>
            <person name="Tsai I.J."/>
        </authorList>
    </citation>
    <scope>NUCLEOTIDE SEQUENCE</scope>
    <source>
        <strain evidence="2">160909Yilan</strain>
    </source>
</reference>
<evidence type="ECO:0000313" key="2">
    <source>
        <dbReference type="EMBL" id="KAF7346462.1"/>
    </source>
</evidence>
<dbReference type="OrthoDB" id="3069255at2759"/>
<feature type="region of interest" description="Disordered" evidence="1">
    <location>
        <begin position="14"/>
        <end position="43"/>
    </location>
</feature>
<feature type="compositionally biased region" description="Gly residues" evidence="1">
    <location>
        <begin position="186"/>
        <end position="207"/>
    </location>
</feature>
<keyword evidence="3" id="KW-1185">Reference proteome</keyword>
<evidence type="ECO:0000313" key="3">
    <source>
        <dbReference type="Proteomes" id="UP000623467"/>
    </source>
</evidence>
<comment type="caution">
    <text evidence="2">The sequence shown here is derived from an EMBL/GenBank/DDBJ whole genome shotgun (WGS) entry which is preliminary data.</text>
</comment>